<reference evidence="2" key="1">
    <citation type="submission" date="2014-09" db="EMBL/GenBank/DDBJ databases">
        <title>Genome sequence of the luminous mushroom Mycena chlorophos for searching fungal bioluminescence genes.</title>
        <authorList>
            <person name="Tanaka Y."/>
            <person name="Kasuga D."/>
            <person name="Oba Y."/>
            <person name="Hase S."/>
            <person name="Sato K."/>
            <person name="Oba Y."/>
            <person name="Sakakibara Y."/>
        </authorList>
    </citation>
    <scope>NUCLEOTIDE SEQUENCE</scope>
</reference>
<sequence length="136" mass="14972">MHFRVAVLVPRPSSFASASGLFWLQVGACDAFIVKIVGQRVWAGVGCPTCTTSSVGRREAPSRNRSFFGERELDESVSVEFRIVGCRERKEDEGKARDGMSRSPSRGPVGEQHTLQHPFAGRFAGEKYTFSSASSW</sequence>
<evidence type="ECO:0000313" key="2">
    <source>
        <dbReference type="EMBL" id="GAT61086.1"/>
    </source>
</evidence>
<feature type="compositionally biased region" description="Basic and acidic residues" evidence="1">
    <location>
        <begin position="90"/>
        <end position="100"/>
    </location>
</feature>
<evidence type="ECO:0000256" key="1">
    <source>
        <dbReference type="SAM" id="MobiDB-lite"/>
    </source>
</evidence>
<gene>
    <name evidence="2" type="ORF">MCHLO_17148</name>
</gene>
<evidence type="ECO:0000313" key="3">
    <source>
        <dbReference type="Proteomes" id="UP000815677"/>
    </source>
</evidence>
<organism evidence="2 3">
    <name type="scientific">Mycena chlorophos</name>
    <name type="common">Agaric fungus</name>
    <name type="synonym">Agaricus chlorophos</name>
    <dbReference type="NCBI Taxonomy" id="658473"/>
    <lineage>
        <taxon>Eukaryota</taxon>
        <taxon>Fungi</taxon>
        <taxon>Dikarya</taxon>
        <taxon>Basidiomycota</taxon>
        <taxon>Agaricomycotina</taxon>
        <taxon>Agaricomycetes</taxon>
        <taxon>Agaricomycetidae</taxon>
        <taxon>Agaricales</taxon>
        <taxon>Marasmiineae</taxon>
        <taxon>Mycenaceae</taxon>
        <taxon>Mycena</taxon>
    </lineage>
</organism>
<dbReference type="EMBL" id="DF849975">
    <property type="protein sequence ID" value="GAT61086.1"/>
    <property type="molecule type" value="Genomic_DNA"/>
</dbReference>
<evidence type="ECO:0008006" key="4">
    <source>
        <dbReference type="Google" id="ProtNLM"/>
    </source>
</evidence>
<proteinExistence type="predicted"/>
<accession>A0ABQ0MCK4</accession>
<keyword evidence="3" id="KW-1185">Reference proteome</keyword>
<protein>
    <recommendedName>
        <fullName evidence="4">Secreted protein</fullName>
    </recommendedName>
</protein>
<dbReference type="Proteomes" id="UP000815677">
    <property type="component" value="Unassembled WGS sequence"/>
</dbReference>
<feature type="region of interest" description="Disordered" evidence="1">
    <location>
        <begin position="90"/>
        <end position="120"/>
    </location>
</feature>
<name>A0ABQ0MCK4_MYCCL</name>